<gene>
    <name evidence="1" type="ORF">SPIL2461_LOCUS2638</name>
</gene>
<sequence length="379" mass="40113">MQQLPLCRVELLRDGDVCGVLPGQHTVFEADSGSLLQALRLKDSFMALRRGRVQTFQVSRQLPSASLVRYPPPFGPISEVECGQVLQRAEGFLGLDISEVRERLLQLGLSDQAGVEAVAESLVSFCVTGVCRLWNVEDAHKRARRASATAEVRESSLKCSGTAARVLRCDDVSNIVDDDAGHRNSKPLPGALPAVPEKLQEKAISTAIHVGCRGPAARVAGAAAAMTVEGYALYKEIGRHCEQLEVKNISSDQFTERICESTVSSSGRAIGSLAGAAMGQASIPVPVVGAVIGGVAGAACGGFYANSLVRGAWRLSGGKAKGGDDIVRCVEHTTDMSTPALKKVDSPPDEVVACLADQAKLFEASTRPELDQQSSDDFL</sequence>
<comment type="caution">
    <text evidence="1">The sequence shown here is derived from an EMBL/GenBank/DDBJ whole genome shotgun (WGS) entry which is preliminary data.</text>
</comment>
<evidence type="ECO:0000313" key="1">
    <source>
        <dbReference type="EMBL" id="CAE7216506.1"/>
    </source>
</evidence>
<reference evidence="1" key="1">
    <citation type="submission" date="2021-02" db="EMBL/GenBank/DDBJ databases">
        <authorList>
            <person name="Dougan E. K."/>
            <person name="Rhodes N."/>
            <person name="Thang M."/>
            <person name="Chan C."/>
        </authorList>
    </citation>
    <scope>NUCLEOTIDE SEQUENCE</scope>
</reference>
<organism evidence="1 2">
    <name type="scientific">Symbiodinium pilosum</name>
    <name type="common">Dinoflagellate</name>
    <dbReference type="NCBI Taxonomy" id="2952"/>
    <lineage>
        <taxon>Eukaryota</taxon>
        <taxon>Sar</taxon>
        <taxon>Alveolata</taxon>
        <taxon>Dinophyceae</taxon>
        <taxon>Suessiales</taxon>
        <taxon>Symbiodiniaceae</taxon>
        <taxon>Symbiodinium</taxon>
    </lineage>
</organism>
<protein>
    <submittedName>
        <fullName evidence="1">Uncharacterized protein</fullName>
    </submittedName>
</protein>
<dbReference type="OrthoDB" id="427311at2759"/>
<dbReference type="AlphaFoldDB" id="A0A812JYC4"/>
<dbReference type="Proteomes" id="UP000649617">
    <property type="component" value="Unassembled WGS sequence"/>
</dbReference>
<name>A0A812JYC4_SYMPI</name>
<keyword evidence="2" id="KW-1185">Reference proteome</keyword>
<accession>A0A812JYC4</accession>
<dbReference type="EMBL" id="CAJNIZ010002925">
    <property type="protein sequence ID" value="CAE7216506.1"/>
    <property type="molecule type" value="Genomic_DNA"/>
</dbReference>
<evidence type="ECO:0000313" key="2">
    <source>
        <dbReference type="Proteomes" id="UP000649617"/>
    </source>
</evidence>
<proteinExistence type="predicted"/>